<dbReference type="AlphaFoldDB" id="A0A8J5K7Q8"/>
<evidence type="ECO:0000313" key="2">
    <source>
        <dbReference type="Proteomes" id="UP000747542"/>
    </source>
</evidence>
<accession>A0A8J5K7Q8</accession>
<name>A0A8J5K7Q8_HOMAM</name>
<protein>
    <submittedName>
        <fullName evidence="1">Uncharacterized protein</fullName>
    </submittedName>
</protein>
<proteinExistence type="predicted"/>
<gene>
    <name evidence="1" type="ORF">Hamer_G011680</name>
</gene>
<sequence>MKNVQLWRRRCALCACALRQEHTSEGSELHKAAHLGVRWAGGLRRVQEVCRSVACSPVSCEDLPAVTRAIVIIPRTAPPSSS</sequence>
<comment type="caution">
    <text evidence="1">The sequence shown here is derived from an EMBL/GenBank/DDBJ whole genome shotgun (WGS) entry which is preliminary data.</text>
</comment>
<reference evidence="1" key="1">
    <citation type="journal article" date="2021" name="Sci. Adv.">
        <title>The American lobster genome reveals insights on longevity, neural, and immune adaptations.</title>
        <authorList>
            <person name="Polinski J.M."/>
            <person name="Zimin A.V."/>
            <person name="Clark K.F."/>
            <person name="Kohn A.B."/>
            <person name="Sadowski N."/>
            <person name="Timp W."/>
            <person name="Ptitsyn A."/>
            <person name="Khanna P."/>
            <person name="Romanova D.Y."/>
            <person name="Williams P."/>
            <person name="Greenwood S.J."/>
            <person name="Moroz L.L."/>
            <person name="Walt D.R."/>
            <person name="Bodnar A.G."/>
        </authorList>
    </citation>
    <scope>NUCLEOTIDE SEQUENCE</scope>
    <source>
        <strain evidence="1">GMGI-L3</strain>
    </source>
</reference>
<organism evidence="1 2">
    <name type="scientific">Homarus americanus</name>
    <name type="common">American lobster</name>
    <dbReference type="NCBI Taxonomy" id="6706"/>
    <lineage>
        <taxon>Eukaryota</taxon>
        <taxon>Metazoa</taxon>
        <taxon>Ecdysozoa</taxon>
        <taxon>Arthropoda</taxon>
        <taxon>Crustacea</taxon>
        <taxon>Multicrustacea</taxon>
        <taxon>Malacostraca</taxon>
        <taxon>Eumalacostraca</taxon>
        <taxon>Eucarida</taxon>
        <taxon>Decapoda</taxon>
        <taxon>Pleocyemata</taxon>
        <taxon>Astacidea</taxon>
        <taxon>Nephropoidea</taxon>
        <taxon>Nephropidae</taxon>
        <taxon>Homarus</taxon>
    </lineage>
</organism>
<evidence type="ECO:0000313" key="1">
    <source>
        <dbReference type="EMBL" id="KAG7168989.1"/>
    </source>
</evidence>
<dbReference type="Proteomes" id="UP000747542">
    <property type="component" value="Unassembled WGS sequence"/>
</dbReference>
<dbReference type="EMBL" id="JAHLQT010018664">
    <property type="protein sequence ID" value="KAG7168989.1"/>
    <property type="molecule type" value="Genomic_DNA"/>
</dbReference>
<keyword evidence="2" id="KW-1185">Reference proteome</keyword>